<name>A0ABN8HM99_9NEOP</name>
<organism evidence="1 2">
    <name type="scientific">Iphiclides podalirius</name>
    <name type="common">scarce swallowtail</name>
    <dbReference type="NCBI Taxonomy" id="110791"/>
    <lineage>
        <taxon>Eukaryota</taxon>
        <taxon>Metazoa</taxon>
        <taxon>Ecdysozoa</taxon>
        <taxon>Arthropoda</taxon>
        <taxon>Hexapoda</taxon>
        <taxon>Insecta</taxon>
        <taxon>Pterygota</taxon>
        <taxon>Neoptera</taxon>
        <taxon>Endopterygota</taxon>
        <taxon>Lepidoptera</taxon>
        <taxon>Glossata</taxon>
        <taxon>Ditrysia</taxon>
        <taxon>Papilionoidea</taxon>
        <taxon>Papilionidae</taxon>
        <taxon>Papilioninae</taxon>
        <taxon>Iphiclides</taxon>
    </lineage>
</organism>
<proteinExistence type="predicted"/>
<keyword evidence="2" id="KW-1185">Reference proteome</keyword>
<accession>A0ABN8HM99</accession>
<reference evidence="1" key="1">
    <citation type="submission" date="2022-03" db="EMBL/GenBank/DDBJ databases">
        <authorList>
            <person name="Martin H S."/>
        </authorList>
    </citation>
    <scope>NUCLEOTIDE SEQUENCE</scope>
</reference>
<dbReference type="EMBL" id="OW152822">
    <property type="protein sequence ID" value="CAH2036930.1"/>
    <property type="molecule type" value="Genomic_DNA"/>
</dbReference>
<feature type="non-terminal residue" evidence="1">
    <location>
        <position position="125"/>
    </location>
</feature>
<protein>
    <submittedName>
        <fullName evidence="1">Uncharacterized protein</fullName>
    </submittedName>
</protein>
<sequence length="125" mass="14118">MTWREIPFRRKRLLGLLIVTSDRCRRGHRVIDSIRHHLDGRTAPLEMFPWKYSLGSIRQYGGEIKLKPHPIDLSVLCKLGRFVVRLHAGGGLRGEPMVINDGDLAPTSVAAGVRLDCHMPRRASS</sequence>
<evidence type="ECO:0000313" key="1">
    <source>
        <dbReference type="EMBL" id="CAH2036930.1"/>
    </source>
</evidence>
<gene>
    <name evidence="1" type="ORF">IPOD504_LOCUS940</name>
</gene>
<evidence type="ECO:0000313" key="2">
    <source>
        <dbReference type="Proteomes" id="UP000837857"/>
    </source>
</evidence>
<dbReference type="Proteomes" id="UP000837857">
    <property type="component" value="Chromosome 10"/>
</dbReference>